<evidence type="ECO:0000256" key="1">
    <source>
        <dbReference type="SAM" id="SignalP"/>
    </source>
</evidence>
<dbReference type="PANTHER" id="PTHR44843">
    <property type="entry name" value="METHYLTRANSFERASE"/>
    <property type="match status" value="1"/>
</dbReference>
<evidence type="ECO:0000313" key="3">
    <source>
        <dbReference type="EMBL" id="GIL59625.1"/>
    </source>
</evidence>
<dbReference type="SUPFAM" id="SSF82171">
    <property type="entry name" value="DPP6 N-terminal domain-like"/>
    <property type="match status" value="1"/>
</dbReference>
<organism evidence="3 4">
    <name type="scientific">Volvox africanus</name>
    <dbReference type="NCBI Taxonomy" id="51714"/>
    <lineage>
        <taxon>Eukaryota</taxon>
        <taxon>Viridiplantae</taxon>
        <taxon>Chlorophyta</taxon>
        <taxon>core chlorophytes</taxon>
        <taxon>Chlorophyceae</taxon>
        <taxon>CS clade</taxon>
        <taxon>Chlamydomonadales</taxon>
        <taxon>Volvocaceae</taxon>
        <taxon>Volvox</taxon>
    </lineage>
</organism>
<feature type="chain" id="PRO_5035306204" description="Methyltransferase FkbM domain-containing protein" evidence="1">
    <location>
        <begin position="29"/>
        <end position="699"/>
    </location>
</feature>
<feature type="signal peptide" evidence="1">
    <location>
        <begin position="1"/>
        <end position="28"/>
    </location>
</feature>
<dbReference type="Gene3D" id="2.130.10.10">
    <property type="entry name" value="YVTN repeat-like/Quinoprotein amine dehydrogenase"/>
    <property type="match status" value="1"/>
</dbReference>
<sequence>MRPHLRLCTAAPLIVACLFCLALIKTHAEFHSPWGLTSDTSESAVPGPQLKAQLNHHIVTLVENVTFDPYHYVSVGEVRRISNAQEGYHMSGYFDKSPWSADGSKLLYQRMEFYDRGMSAADVLQIGIMNMASPKGPQLEFLANTTAWNFQQGTMLQWLGWSDSVIIFNSRIAHNKFVGVMYDIVHRREVATLPLPFYSINYNGTIAVSLNFARLYVARPDYGYAVDEAIQAEEKAKKCPDDDGVWVMMDIRDTANVKPRLVVSIQKAFEAASQEGLKDPFTQQEYGGVFRNLDPRDIQRECLHWVNHAQLNREGTKVLFLYRVGHCKYWRGFKTFVFTVDVATGELWRVPLTHGSHHDFGWDDNLISCDGSGYYHAKFKTFAVPLRRPEDVARGGDGHCSFAPTSNQFILSDTYPRPIPGFHAPARTLFTWDLVRNRTTIVGYYSPVSEGKHGTTRVDLHPRWSRDGRYVCFDSTHEGLGRQVYVAKVYSKALVRPGVDVVTRPPRKFFLDLGARTGDSVEKMLIKPHTDYSDYIIHAFECNPENMPLVRSGLDRLKAEYKLHPENVVLVEAAAWIQKGTLSFHMDTRTAGNDGQPGKTGGSLFDSPHARGSVVTVPSVDFSEYLESTVQYIDHVICKIDIEGAEYELLAHIIRRGSIILCDVIMIEWHSRFRTEWKGWDAEFEAMMEQLHIPVIKIG</sequence>
<dbReference type="Proteomes" id="UP000747399">
    <property type="component" value="Unassembled WGS sequence"/>
</dbReference>
<dbReference type="Pfam" id="PF05050">
    <property type="entry name" value="Methyltransf_21"/>
    <property type="match status" value="1"/>
</dbReference>
<evidence type="ECO:0000259" key="2">
    <source>
        <dbReference type="Pfam" id="PF05050"/>
    </source>
</evidence>
<protein>
    <recommendedName>
        <fullName evidence="2">Methyltransferase FkbM domain-containing protein</fullName>
    </recommendedName>
</protein>
<proteinExistence type="predicted"/>
<evidence type="ECO:0000313" key="4">
    <source>
        <dbReference type="Proteomes" id="UP000747399"/>
    </source>
</evidence>
<dbReference type="PROSITE" id="PS51257">
    <property type="entry name" value="PROKAR_LIPOPROTEIN"/>
    <property type="match status" value="1"/>
</dbReference>
<comment type="caution">
    <text evidence="3">The sequence shown here is derived from an EMBL/GenBank/DDBJ whole genome shotgun (WGS) entry which is preliminary data.</text>
</comment>
<name>A0A8J4F7I3_9CHLO</name>
<feature type="domain" description="Methyltransferase FkbM" evidence="2">
    <location>
        <begin position="512"/>
        <end position="689"/>
    </location>
</feature>
<dbReference type="PANTHER" id="PTHR44843:SF14">
    <property type="entry name" value="METHYLTRANSFERASE TYPE 11 DOMAIN-CONTAINING PROTEIN"/>
    <property type="match status" value="1"/>
</dbReference>
<dbReference type="InterPro" id="IPR015943">
    <property type="entry name" value="WD40/YVTN_repeat-like_dom_sf"/>
</dbReference>
<keyword evidence="1" id="KW-0732">Signal</keyword>
<reference evidence="3" key="1">
    <citation type="journal article" date="2021" name="Proc. Natl. Acad. Sci. U.S.A.">
        <title>Three genomes in the algal genus Volvox reveal the fate of a haploid sex-determining region after a transition to homothallism.</title>
        <authorList>
            <person name="Yamamoto K."/>
            <person name="Hamaji T."/>
            <person name="Kawai-Toyooka H."/>
            <person name="Matsuzaki R."/>
            <person name="Takahashi F."/>
            <person name="Nishimura Y."/>
            <person name="Kawachi M."/>
            <person name="Noguchi H."/>
            <person name="Minakuchi Y."/>
            <person name="Umen J.G."/>
            <person name="Toyoda A."/>
            <person name="Nozaki H."/>
        </authorList>
    </citation>
    <scope>NUCLEOTIDE SEQUENCE</scope>
    <source>
        <strain evidence="3">NIES-3780</strain>
    </source>
</reference>
<dbReference type="AlphaFoldDB" id="A0A8J4F7I3"/>
<keyword evidence="4" id="KW-1185">Reference proteome</keyword>
<accession>A0A8J4F7I3</accession>
<gene>
    <name evidence="3" type="ORF">Vafri_14358</name>
</gene>
<dbReference type="Gene3D" id="3.40.50.150">
    <property type="entry name" value="Vaccinia Virus protein VP39"/>
    <property type="match status" value="1"/>
</dbReference>
<dbReference type="InterPro" id="IPR029063">
    <property type="entry name" value="SAM-dependent_MTases_sf"/>
</dbReference>
<dbReference type="EMBL" id="BNCO01000035">
    <property type="protein sequence ID" value="GIL59625.1"/>
    <property type="molecule type" value="Genomic_DNA"/>
</dbReference>
<dbReference type="NCBIfam" id="TIGR01444">
    <property type="entry name" value="fkbM_fam"/>
    <property type="match status" value="1"/>
</dbReference>
<dbReference type="InterPro" id="IPR006342">
    <property type="entry name" value="FkbM_mtfrase"/>
</dbReference>
<dbReference type="SUPFAM" id="SSF53335">
    <property type="entry name" value="S-adenosyl-L-methionine-dependent methyltransferases"/>
    <property type="match status" value="1"/>
</dbReference>